<evidence type="ECO:0000313" key="7">
    <source>
        <dbReference type="EMBL" id="TFY56994.1"/>
    </source>
</evidence>
<dbReference type="PANTHER" id="PTHR31297:SF43">
    <property type="entry name" value="GLUCAN 1,3-BETA-GLUCOSIDASE 3"/>
    <property type="match status" value="1"/>
</dbReference>
<sequence>MDKVKSFLHKHAHHQYPEHPPPPPAPAALTESFPNEQDFYRYRKQRGVNLGSWFVLERWIADTPYRFAVAPGQSDHDVARGSYGKQVLEKHWDQWISESDWEWIAQRGINTVRIPIGFYHLCSVDPSVLDGTDFAGLGNVFEGAWGRITNAIATAHRYGIGVLIDLHAAPGKQNADAHSGTSSPNISFFTSSHMSHTAHILTSLLTHLTTFTRTHNPPLPNLVGIELLNEPNPPTNDHSALQKWYHSTVSALQKIDPSMPLYLGDSWRTDEYAGVLEQLAKENPTAILALDHHLYRCFTQGDAATPAAAHAGA</sequence>
<dbReference type="InterPro" id="IPR017853">
    <property type="entry name" value="GH"/>
</dbReference>
<dbReference type="EMBL" id="SEOQ01000783">
    <property type="protein sequence ID" value="TFY56994.1"/>
    <property type="molecule type" value="Genomic_DNA"/>
</dbReference>
<dbReference type="STRING" id="205917.A0A4Y9Y3D2"/>
<dbReference type="GO" id="GO:0009986">
    <property type="term" value="C:cell surface"/>
    <property type="evidence" value="ECO:0007669"/>
    <property type="project" value="TreeGrafter"/>
</dbReference>
<dbReference type="InterPro" id="IPR018087">
    <property type="entry name" value="Glyco_hydro_5_CS"/>
</dbReference>
<dbReference type="GO" id="GO:0009251">
    <property type="term" value="P:glucan catabolic process"/>
    <property type="evidence" value="ECO:0007669"/>
    <property type="project" value="TreeGrafter"/>
</dbReference>
<evidence type="ECO:0000256" key="1">
    <source>
        <dbReference type="ARBA" id="ARBA00005641"/>
    </source>
</evidence>
<dbReference type="Gene3D" id="3.20.20.80">
    <property type="entry name" value="Glycosidases"/>
    <property type="match status" value="1"/>
</dbReference>
<comment type="similarity">
    <text evidence="1 4">Belongs to the glycosyl hydrolase 5 (cellulase A) family.</text>
</comment>
<proteinExistence type="inferred from homology"/>
<reference evidence="7 8" key="1">
    <citation type="submission" date="2019-02" db="EMBL/GenBank/DDBJ databases">
        <title>Genome sequencing of the rare red list fungi Dentipellis fragilis.</title>
        <authorList>
            <person name="Buettner E."/>
            <person name="Kellner H."/>
        </authorList>
    </citation>
    <scope>NUCLEOTIDE SEQUENCE [LARGE SCALE GENOMIC DNA]</scope>
    <source>
        <strain evidence="7 8">DSM 105465</strain>
    </source>
</reference>
<evidence type="ECO:0000256" key="4">
    <source>
        <dbReference type="RuleBase" id="RU361153"/>
    </source>
</evidence>
<comment type="caution">
    <text evidence="7">The sequence shown here is derived from an EMBL/GenBank/DDBJ whole genome shotgun (WGS) entry which is preliminary data.</text>
</comment>
<dbReference type="SUPFAM" id="SSF51445">
    <property type="entry name" value="(Trans)glycosidases"/>
    <property type="match status" value="1"/>
</dbReference>
<dbReference type="GO" id="GO:0046557">
    <property type="term" value="F:glucan endo-1,6-beta-glucosidase activity"/>
    <property type="evidence" value="ECO:0007669"/>
    <property type="project" value="TreeGrafter"/>
</dbReference>
<dbReference type="AlphaFoldDB" id="A0A4Y9Y3D2"/>
<gene>
    <name evidence="7" type="ORF">EVG20_g8716</name>
</gene>
<keyword evidence="3 4" id="KW-0326">Glycosidase</keyword>
<dbReference type="GO" id="GO:0005576">
    <property type="term" value="C:extracellular region"/>
    <property type="evidence" value="ECO:0007669"/>
    <property type="project" value="TreeGrafter"/>
</dbReference>
<feature type="non-terminal residue" evidence="7">
    <location>
        <position position="313"/>
    </location>
</feature>
<protein>
    <recommendedName>
        <fullName evidence="6">Glycoside hydrolase family 5 domain-containing protein</fullName>
    </recommendedName>
</protein>
<evidence type="ECO:0000256" key="5">
    <source>
        <dbReference type="SAM" id="MobiDB-lite"/>
    </source>
</evidence>
<evidence type="ECO:0000256" key="3">
    <source>
        <dbReference type="ARBA" id="ARBA00023295"/>
    </source>
</evidence>
<feature type="region of interest" description="Disordered" evidence="5">
    <location>
        <begin position="11"/>
        <end position="30"/>
    </location>
</feature>
<dbReference type="Pfam" id="PF00150">
    <property type="entry name" value="Cellulase"/>
    <property type="match status" value="1"/>
</dbReference>
<evidence type="ECO:0000259" key="6">
    <source>
        <dbReference type="Pfam" id="PF00150"/>
    </source>
</evidence>
<keyword evidence="2 4" id="KW-0378">Hydrolase</keyword>
<feature type="domain" description="Glycoside hydrolase family 5" evidence="6">
    <location>
        <begin position="96"/>
        <end position="296"/>
    </location>
</feature>
<dbReference type="InterPro" id="IPR001547">
    <property type="entry name" value="Glyco_hydro_5"/>
</dbReference>
<keyword evidence="8" id="KW-1185">Reference proteome</keyword>
<dbReference type="OrthoDB" id="1887033at2759"/>
<dbReference type="InterPro" id="IPR050386">
    <property type="entry name" value="Glycosyl_hydrolase_5"/>
</dbReference>
<dbReference type="PROSITE" id="PS00659">
    <property type="entry name" value="GLYCOSYL_HYDROL_F5"/>
    <property type="match status" value="1"/>
</dbReference>
<dbReference type="PANTHER" id="PTHR31297">
    <property type="entry name" value="GLUCAN ENDO-1,6-BETA-GLUCOSIDASE B"/>
    <property type="match status" value="1"/>
</dbReference>
<evidence type="ECO:0000256" key="2">
    <source>
        <dbReference type="ARBA" id="ARBA00022801"/>
    </source>
</evidence>
<name>A0A4Y9Y3D2_9AGAM</name>
<dbReference type="Proteomes" id="UP000298327">
    <property type="component" value="Unassembled WGS sequence"/>
</dbReference>
<organism evidence="7 8">
    <name type="scientific">Dentipellis fragilis</name>
    <dbReference type="NCBI Taxonomy" id="205917"/>
    <lineage>
        <taxon>Eukaryota</taxon>
        <taxon>Fungi</taxon>
        <taxon>Dikarya</taxon>
        <taxon>Basidiomycota</taxon>
        <taxon>Agaricomycotina</taxon>
        <taxon>Agaricomycetes</taxon>
        <taxon>Russulales</taxon>
        <taxon>Hericiaceae</taxon>
        <taxon>Dentipellis</taxon>
    </lineage>
</organism>
<accession>A0A4Y9Y3D2</accession>
<evidence type="ECO:0000313" key="8">
    <source>
        <dbReference type="Proteomes" id="UP000298327"/>
    </source>
</evidence>